<reference evidence="2" key="1">
    <citation type="submission" date="2021-02" db="EMBL/GenBank/DDBJ databases">
        <authorList>
            <person name="Nowell W R."/>
        </authorList>
    </citation>
    <scope>NUCLEOTIDE SEQUENCE</scope>
</reference>
<dbReference type="Proteomes" id="UP000676336">
    <property type="component" value="Unassembled WGS sequence"/>
</dbReference>
<name>A0A8S2YHY1_9BILA</name>
<evidence type="ECO:0000313" key="4">
    <source>
        <dbReference type="Proteomes" id="UP000676336"/>
    </source>
</evidence>
<gene>
    <name evidence="2" type="ORF">SMN809_LOCUS36857</name>
    <name evidence="3" type="ORF">SMN809_LOCUS66353</name>
</gene>
<feature type="compositionally biased region" description="Basic and acidic residues" evidence="1">
    <location>
        <begin position="9"/>
        <end position="23"/>
    </location>
</feature>
<feature type="non-terminal residue" evidence="2">
    <location>
        <position position="23"/>
    </location>
</feature>
<sequence>MYPPIKRLRTNENQDESDHGVEV</sequence>
<evidence type="ECO:0000313" key="2">
    <source>
        <dbReference type="EMBL" id="CAF4546696.1"/>
    </source>
</evidence>
<evidence type="ECO:0000313" key="3">
    <source>
        <dbReference type="EMBL" id="CAF5172832.1"/>
    </source>
</evidence>
<protein>
    <submittedName>
        <fullName evidence="2">Uncharacterized protein</fullName>
    </submittedName>
</protein>
<feature type="region of interest" description="Disordered" evidence="1">
    <location>
        <begin position="1"/>
        <end position="23"/>
    </location>
</feature>
<organism evidence="2 4">
    <name type="scientific">Rotaria magnacalcarata</name>
    <dbReference type="NCBI Taxonomy" id="392030"/>
    <lineage>
        <taxon>Eukaryota</taxon>
        <taxon>Metazoa</taxon>
        <taxon>Spiralia</taxon>
        <taxon>Gnathifera</taxon>
        <taxon>Rotifera</taxon>
        <taxon>Eurotatoria</taxon>
        <taxon>Bdelloidea</taxon>
        <taxon>Philodinida</taxon>
        <taxon>Philodinidae</taxon>
        <taxon>Rotaria</taxon>
    </lineage>
</organism>
<dbReference type="AlphaFoldDB" id="A0A8S2YHY1"/>
<evidence type="ECO:0000256" key="1">
    <source>
        <dbReference type="SAM" id="MobiDB-lite"/>
    </source>
</evidence>
<comment type="caution">
    <text evidence="2">The sequence shown here is derived from an EMBL/GenBank/DDBJ whole genome shotgun (WGS) entry which is preliminary data.</text>
</comment>
<accession>A0A8S2YHY1</accession>
<dbReference type="EMBL" id="CAJOBI010091964">
    <property type="protein sequence ID" value="CAF4546696.1"/>
    <property type="molecule type" value="Genomic_DNA"/>
</dbReference>
<proteinExistence type="predicted"/>
<dbReference type="EMBL" id="CAJOBI010313172">
    <property type="protein sequence ID" value="CAF5172832.1"/>
    <property type="molecule type" value="Genomic_DNA"/>
</dbReference>